<reference evidence="2 3" key="1">
    <citation type="submission" date="2019-05" db="EMBL/GenBank/DDBJ databases">
        <authorList>
            <person name="Zhou X."/>
        </authorList>
    </citation>
    <scope>NUCLEOTIDE SEQUENCE [LARGE SCALE GENOMIC DNA]</scope>
    <source>
        <strain evidence="2 3">DSM 432</strain>
    </source>
</reference>
<dbReference type="PANTHER" id="PTHR43433">
    <property type="entry name" value="HYDROLASE, ALPHA/BETA FOLD FAMILY PROTEIN"/>
    <property type="match status" value="1"/>
</dbReference>
<dbReference type="PRINTS" id="PR00111">
    <property type="entry name" value="ABHYDROLASE"/>
</dbReference>
<dbReference type="PANTHER" id="PTHR43433:SF5">
    <property type="entry name" value="AB HYDROLASE-1 DOMAIN-CONTAINING PROTEIN"/>
    <property type="match status" value="1"/>
</dbReference>
<dbReference type="SUPFAM" id="SSF53474">
    <property type="entry name" value="alpha/beta-Hydrolases"/>
    <property type="match status" value="1"/>
</dbReference>
<dbReference type="EMBL" id="VAUP01000028">
    <property type="protein sequence ID" value="TLX42525.1"/>
    <property type="molecule type" value="Genomic_DNA"/>
</dbReference>
<dbReference type="GO" id="GO:0004806">
    <property type="term" value="F:triacylglycerol lipase activity"/>
    <property type="evidence" value="ECO:0007669"/>
    <property type="project" value="TreeGrafter"/>
</dbReference>
<evidence type="ECO:0000313" key="2">
    <source>
        <dbReference type="EMBL" id="TLX42525.1"/>
    </source>
</evidence>
<dbReference type="Proteomes" id="UP000305131">
    <property type="component" value="Unassembled WGS sequence"/>
</dbReference>
<dbReference type="NCBIfam" id="TIGR02427">
    <property type="entry name" value="protocat_pcaD"/>
    <property type="match status" value="1"/>
</dbReference>
<dbReference type="GO" id="GO:0047570">
    <property type="term" value="F:3-oxoadipate enol-lactonase activity"/>
    <property type="evidence" value="ECO:0007669"/>
    <property type="project" value="UniProtKB-EC"/>
</dbReference>
<keyword evidence="2" id="KW-0378">Hydrolase</keyword>
<dbReference type="Pfam" id="PF00561">
    <property type="entry name" value="Abhydrolase_1"/>
    <property type="match status" value="1"/>
</dbReference>
<dbReference type="EC" id="3.1.1.24" evidence="2"/>
<dbReference type="AlphaFoldDB" id="A0A6C1KE45"/>
<gene>
    <name evidence="2" type="primary">pcaD</name>
    <name evidence="2" type="ORF">FBQ73_12850</name>
</gene>
<dbReference type="GO" id="GO:0042952">
    <property type="term" value="P:beta-ketoadipate pathway"/>
    <property type="evidence" value="ECO:0007669"/>
    <property type="project" value="InterPro"/>
</dbReference>
<dbReference type="RefSeq" id="WP_138399887.1">
    <property type="nucleotide sequence ID" value="NZ_JBAFVI010000008.1"/>
</dbReference>
<comment type="caution">
    <text evidence="2">The sequence shown here is derived from an EMBL/GenBank/DDBJ whole genome shotgun (WGS) entry which is preliminary data.</text>
</comment>
<dbReference type="InterPro" id="IPR050471">
    <property type="entry name" value="AB_hydrolase"/>
</dbReference>
<dbReference type="InterPro" id="IPR029058">
    <property type="entry name" value="AB_hydrolase_fold"/>
</dbReference>
<dbReference type="GeneID" id="95774345"/>
<accession>A0A6C1KE45</accession>
<dbReference type="Gene3D" id="3.40.50.1820">
    <property type="entry name" value="alpha/beta hydrolase"/>
    <property type="match status" value="1"/>
</dbReference>
<dbReference type="OrthoDB" id="9793083at2"/>
<proteinExistence type="predicted"/>
<feature type="domain" description="AB hydrolase-1" evidence="1">
    <location>
        <begin position="22"/>
        <end position="245"/>
    </location>
</feature>
<dbReference type="GO" id="GO:0046503">
    <property type="term" value="P:glycerolipid catabolic process"/>
    <property type="evidence" value="ECO:0007669"/>
    <property type="project" value="TreeGrafter"/>
</dbReference>
<name>A0A6C1KE45_XANAU</name>
<evidence type="ECO:0000259" key="1">
    <source>
        <dbReference type="Pfam" id="PF00561"/>
    </source>
</evidence>
<protein>
    <submittedName>
        <fullName evidence="2">3-oxoadipate enol-lactonase</fullName>
        <ecNumber evidence="2">3.1.1.24</ecNumber>
    </submittedName>
</protein>
<sequence>MPLIDLSGERFQVEVSGPEGAPPLVLSHSLGCTLGMWDEVTPLFARTRRVIRYDARGHGASVAPDQVYAMGDLGRDVLAILDRLGLAQADFCGLSLGGMVGQWLALNAPQRLTRLVLSNTTAHAGPPRFWDQRIKAVRRDGVEPIADSVIDSWFTPDFRAKAPARVAAVRAMVTGTSPAGYMGTSAAMRDMDFRHELKAVRVETLVIVSDGDRSTPPAWGEAIAAAIPGARLARLPGGHLSAIEQPEAFVRTVDGFLG</sequence>
<dbReference type="InterPro" id="IPR026968">
    <property type="entry name" value="PcaD/CatD"/>
</dbReference>
<dbReference type="InterPro" id="IPR000073">
    <property type="entry name" value="AB_hydrolase_1"/>
</dbReference>
<evidence type="ECO:0000313" key="3">
    <source>
        <dbReference type="Proteomes" id="UP000305131"/>
    </source>
</evidence>
<organism evidence="2 3">
    <name type="scientific">Xanthobacter autotrophicus</name>
    <dbReference type="NCBI Taxonomy" id="280"/>
    <lineage>
        <taxon>Bacteria</taxon>
        <taxon>Pseudomonadati</taxon>
        <taxon>Pseudomonadota</taxon>
        <taxon>Alphaproteobacteria</taxon>
        <taxon>Hyphomicrobiales</taxon>
        <taxon>Xanthobacteraceae</taxon>
        <taxon>Xanthobacter</taxon>
    </lineage>
</organism>